<dbReference type="NCBIfam" id="TIGR00120">
    <property type="entry name" value="ArgJ"/>
    <property type="match status" value="1"/>
</dbReference>
<dbReference type="InterPro" id="IPR042195">
    <property type="entry name" value="ArgJ_beta_C"/>
</dbReference>
<evidence type="ECO:0000256" key="5">
    <source>
        <dbReference type="ARBA" id="ARBA00022571"/>
    </source>
</evidence>
<feature type="site" description="Involved in the stabilization of negative charge on the oxyanion by the formation of the oxyanion hole" evidence="10">
    <location>
        <position position="111"/>
    </location>
</feature>
<keyword evidence="9 10" id="KW-0012">Acyltransferase</keyword>
<evidence type="ECO:0000256" key="6">
    <source>
        <dbReference type="ARBA" id="ARBA00022605"/>
    </source>
</evidence>
<dbReference type="HAMAP" id="MF_01106">
    <property type="entry name" value="ArgJ"/>
    <property type="match status" value="1"/>
</dbReference>
<keyword evidence="5 10" id="KW-0055">Arginine biosynthesis</keyword>
<keyword evidence="6 10" id="KW-0028">Amino-acid biosynthesis</keyword>
<comment type="subcellular location">
    <subcellularLocation>
        <location evidence="1 10">Cytoplasm</location>
    </subcellularLocation>
</comment>
<feature type="binding site" evidence="10">
    <location>
        <position position="397"/>
    </location>
    <ligand>
        <name>substrate</name>
    </ligand>
</feature>
<keyword evidence="7 10" id="KW-0808">Transferase</keyword>
<evidence type="ECO:0000256" key="3">
    <source>
        <dbReference type="ARBA" id="ARBA00011475"/>
    </source>
</evidence>
<dbReference type="UniPathway" id="UPA00068">
    <property type="reaction ID" value="UER00106"/>
</dbReference>
<evidence type="ECO:0000256" key="8">
    <source>
        <dbReference type="ARBA" id="ARBA00022813"/>
    </source>
</evidence>
<dbReference type="FunFam" id="3.60.70.12:FF:000001">
    <property type="entry name" value="Arginine biosynthesis bifunctional protein ArgJ, chloroplastic"/>
    <property type="match status" value="1"/>
</dbReference>
<dbReference type="GO" id="GO:0005737">
    <property type="term" value="C:cytoplasm"/>
    <property type="evidence" value="ECO:0007669"/>
    <property type="project" value="UniProtKB-SubCell"/>
</dbReference>
<comment type="function">
    <text evidence="10">Catalyzes two activities which are involved in the cyclic version of arginine biosynthesis: the synthesis of N-acetylglutamate from glutamate and acetyl-CoA as the acetyl donor, and of ornithine by transacetylation between N(2)-acetylornithine and glutamate.</text>
</comment>
<gene>
    <name evidence="10" type="primary">argJ</name>
    <name evidence="11" type="ORF">SAMN05421753_116149</name>
</gene>
<dbReference type="GO" id="GO:0006592">
    <property type="term" value="P:ornithine biosynthetic process"/>
    <property type="evidence" value="ECO:0007669"/>
    <property type="project" value="TreeGrafter"/>
</dbReference>
<protein>
    <recommendedName>
        <fullName evidence="10">Arginine biosynthesis bifunctional protein ArgJ</fullName>
    </recommendedName>
    <domain>
        <recommendedName>
            <fullName evidence="10">Glutamate N-acetyltransferase</fullName>
            <ecNumber evidence="10">2.3.1.35</ecNumber>
        </recommendedName>
        <alternativeName>
            <fullName evidence="10">Ornithine acetyltransferase</fullName>
            <shortName evidence="10">OATase</shortName>
        </alternativeName>
        <alternativeName>
            <fullName evidence="10">Ornithine transacetylase</fullName>
        </alternativeName>
    </domain>
    <domain>
        <recommendedName>
            <fullName evidence="10">Amino-acid acetyltransferase</fullName>
            <ecNumber evidence="10">2.3.1.1</ecNumber>
        </recommendedName>
        <alternativeName>
            <fullName evidence="10">N-acetylglutamate synthase</fullName>
            <shortName evidence="10">AGSase</shortName>
        </alternativeName>
    </domain>
    <component>
        <recommendedName>
            <fullName evidence="10">Arginine biosynthesis bifunctional protein ArgJ alpha chain</fullName>
        </recommendedName>
    </component>
    <component>
        <recommendedName>
            <fullName evidence="10">Arginine biosynthesis bifunctional protein ArgJ beta chain</fullName>
        </recommendedName>
    </component>
</protein>
<organism evidence="11 12">
    <name type="scientific">Planctomicrobium piriforme</name>
    <dbReference type="NCBI Taxonomy" id="1576369"/>
    <lineage>
        <taxon>Bacteria</taxon>
        <taxon>Pseudomonadati</taxon>
        <taxon>Planctomycetota</taxon>
        <taxon>Planctomycetia</taxon>
        <taxon>Planctomycetales</taxon>
        <taxon>Planctomycetaceae</taxon>
        <taxon>Planctomicrobium</taxon>
    </lineage>
</organism>
<dbReference type="Pfam" id="PF01960">
    <property type="entry name" value="ArgJ"/>
    <property type="match status" value="1"/>
</dbReference>
<dbReference type="OrthoDB" id="9804242at2"/>
<dbReference type="Gene3D" id="3.10.20.340">
    <property type="entry name" value="ArgJ beta chain, C-terminal domain"/>
    <property type="match status" value="1"/>
</dbReference>
<evidence type="ECO:0000256" key="10">
    <source>
        <dbReference type="HAMAP-Rule" id="MF_01106"/>
    </source>
</evidence>
<dbReference type="Proteomes" id="UP000199518">
    <property type="component" value="Unassembled WGS sequence"/>
</dbReference>
<keyword evidence="10" id="KW-0511">Multifunctional enzyme</keyword>
<dbReference type="GO" id="GO:0004358">
    <property type="term" value="F:L-glutamate N-acetyltransferase activity, acting on acetyl-L-ornithine as donor"/>
    <property type="evidence" value="ECO:0007669"/>
    <property type="project" value="UniProtKB-UniRule"/>
</dbReference>
<proteinExistence type="inferred from homology"/>
<dbReference type="RefSeq" id="WP_092054150.1">
    <property type="nucleotide sequence ID" value="NZ_FOQD01000016.1"/>
</dbReference>
<sequence length="397" mass="42514">MNAEEALPLGFQTAGITCGIKVSGKLDLALFVSDFPAVAAGVFTQNRVVGAPVIVTRDRVPSSTVRAVIINSGNSNACTGERGISDARLMTALVAERLNAREEDVLVCSTGVIGKFLPMEKISSGIRDALQKLSDETDHLRLAAQSIMTTDTVEKIVTRHFELRGKRVTITGVCKGAAMIAPNMATMLSVVMTDVQLPMGVATDMLRAAVNRSFNCISVEGHTSTSDTVLLLANGAAEVECRDAADLERFQANLSEVCMELSRKIIRDAEGAKHFVTVNVQGLPSEADARKIAKAVCDSPLVKTAVTGNDPNWGRIVSAAGYAGVPFHEPDLSLILNGVVIYEAGRPLDYDESALSNSMKSGMVTIDLQFRLGKAQVTYWTCDLTAEYIHLNADYTT</sequence>
<name>A0A1I3PH69_9PLAN</name>
<comment type="similarity">
    <text evidence="2 10">Belongs to the ArgJ family.</text>
</comment>
<keyword evidence="4 10" id="KW-0963">Cytoplasm</keyword>
<dbReference type="EMBL" id="FOQD01000016">
    <property type="protein sequence ID" value="SFJ20639.1"/>
    <property type="molecule type" value="Genomic_DNA"/>
</dbReference>
<evidence type="ECO:0000256" key="7">
    <source>
        <dbReference type="ARBA" id="ARBA00022679"/>
    </source>
</evidence>
<comment type="subunit">
    <text evidence="3 10">Heterotetramer of two alpha and two beta chains.</text>
</comment>
<dbReference type="PANTHER" id="PTHR23100">
    <property type="entry name" value="ARGININE BIOSYNTHESIS BIFUNCTIONAL PROTEIN ARGJ"/>
    <property type="match status" value="1"/>
</dbReference>
<feature type="active site" description="Nucleophile" evidence="10">
    <location>
        <position position="186"/>
    </location>
</feature>
<accession>A0A1I3PH69</accession>
<dbReference type="PANTHER" id="PTHR23100:SF0">
    <property type="entry name" value="ARGININE BIOSYNTHESIS BIFUNCTIONAL PROTEIN ARGJ, MITOCHONDRIAL"/>
    <property type="match status" value="1"/>
</dbReference>
<dbReference type="InterPro" id="IPR016117">
    <property type="entry name" value="ArgJ-like_dom_sf"/>
</dbReference>
<feature type="chain" id="PRO_5023574694" description="Arginine biosynthesis bifunctional protein ArgJ alpha chain" evidence="10">
    <location>
        <begin position="1"/>
        <end position="185"/>
    </location>
</feature>
<evidence type="ECO:0000313" key="12">
    <source>
        <dbReference type="Proteomes" id="UP000199518"/>
    </source>
</evidence>
<comment type="catalytic activity">
    <reaction evidence="10">
        <text>L-glutamate + acetyl-CoA = N-acetyl-L-glutamate + CoA + H(+)</text>
        <dbReference type="Rhea" id="RHEA:24292"/>
        <dbReference type="ChEBI" id="CHEBI:15378"/>
        <dbReference type="ChEBI" id="CHEBI:29985"/>
        <dbReference type="ChEBI" id="CHEBI:44337"/>
        <dbReference type="ChEBI" id="CHEBI:57287"/>
        <dbReference type="ChEBI" id="CHEBI:57288"/>
        <dbReference type="EC" id="2.3.1.1"/>
    </reaction>
</comment>
<evidence type="ECO:0000256" key="2">
    <source>
        <dbReference type="ARBA" id="ARBA00006774"/>
    </source>
</evidence>
<keyword evidence="8 10" id="KW-0068">Autocatalytic cleavage</keyword>
<feature type="site" description="Cleavage; by autolysis" evidence="10">
    <location>
        <begin position="185"/>
        <end position="186"/>
    </location>
</feature>
<evidence type="ECO:0000256" key="4">
    <source>
        <dbReference type="ARBA" id="ARBA00022490"/>
    </source>
</evidence>
<keyword evidence="12" id="KW-1185">Reference proteome</keyword>
<feature type="binding site" evidence="10">
    <location>
        <position position="270"/>
    </location>
    <ligand>
        <name>substrate</name>
    </ligand>
</feature>
<evidence type="ECO:0000256" key="1">
    <source>
        <dbReference type="ARBA" id="ARBA00004496"/>
    </source>
</evidence>
<dbReference type="FunFam" id="3.10.20.340:FF:000003">
    <property type="entry name" value="Arginine biosynthesis bifunctional protein ArgJ"/>
    <property type="match status" value="1"/>
</dbReference>
<dbReference type="EC" id="2.3.1.1" evidence="10"/>
<reference evidence="12" key="1">
    <citation type="submission" date="2016-10" db="EMBL/GenBank/DDBJ databases">
        <authorList>
            <person name="Varghese N."/>
            <person name="Submissions S."/>
        </authorList>
    </citation>
    <scope>NUCLEOTIDE SEQUENCE [LARGE SCALE GENOMIC DNA]</scope>
    <source>
        <strain evidence="12">DSM 26348</strain>
    </source>
</reference>
<dbReference type="EC" id="2.3.1.35" evidence="10"/>
<feature type="binding site" evidence="10">
    <location>
        <position position="175"/>
    </location>
    <ligand>
        <name>substrate</name>
    </ligand>
</feature>
<dbReference type="InterPro" id="IPR002813">
    <property type="entry name" value="Arg_biosynth_ArgJ"/>
</dbReference>
<dbReference type="GO" id="GO:0006526">
    <property type="term" value="P:L-arginine biosynthetic process"/>
    <property type="evidence" value="ECO:0007669"/>
    <property type="project" value="UniProtKB-UniRule"/>
</dbReference>
<feature type="chain" id="PRO_5023574695" description="Arginine biosynthesis bifunctional protein ArgJ beta chain" evidence="10">
    <location>
        <begin position="186"/>
        <end position="397"/>
    </location>
</feature>
<feature type="binding site" evidence="10">
    <location>
        <position position="392"/>
    </location>
    <ligand>
        <name>substrate</name>
    </ligand>
</feature>
<dbReference type="Gene3D" id="3.60.70.12">
    <property type="entry name" value="L-amino peptidase D-ALA esterase/amidase"/>
    <property type="match status" value="1"/>
</dbReference>
<comment type="pathway">
    <text evidence="10">Amino-acid biosynthesis; L-arginine biosynthesis; L-ornithine and N-acetyl-L-glutamate from L-glutamate and N(2)-acetyl-L-ornithine (cyclic): step 1/1.</text>
</comment>
<dbReference type="AlphaFoldDB" id="A0A1I3PH69"/>
<dbReference type="CDD" id="cd02152">
    <property type="entry name" value="OAT"/>
    <property type="match status" value="1"/>
</dbReference>
<dbReference type="GO" id="GO:0004042">
    <property type="term" value="F:L-glutamate N-acetyltransferase activity"/>
    <property type="evidence" value="ECO:0007669"/>
    <property type="project" value="UniProtKB-UniRule"/>
</dbReference>
<feature type="binding site" evidence="10">
    <location>
        <position position="149"/>
    </location>
    <ligand>
        <name>substrate</name>
    </ligand>
</feature>
<evidence type="ECO:0000313" key="11">
    <source>
        <dbReference type="EMBL" id="SFJ20639.1"/>
    </source>
</evidence>
<dbReference type="SUPFAM" id="SSF56266">
    <property type="entry name" value="DmpA/ArgJ-like"/>
    <property type="match status" value="1"/>
</dbReference>
<comment type="catalytic activity">
    <reaction evidence="10">
        <text>N(2)-acetyl-L-ornithine + L-glutamate = N-acetyl-L-glutamate + L-ornithine</text>
        <dbReference type="Rhea" id="RHEA:15349"/>
        <dbReference type="ChEBI" id="CHEBI:29985"/>
        <dbReference type="ChEBI" id="CHEBI:44337"/>
        <dbReference type="ChEBI" id="CHEBI:46911"/>
        <dbReference type="ChEBI" id="CHEBI:57805"/>
        <dbReference type="EC" id="2.3.1.35"/>
    </reaction>
</comment>
<evidence type="ECO:0000256" key="9">
    <source>
        <dbReference type="ARBA" id="ARBA00023315"/>
    </source>
</evidence>
<feature type="binding site" evidence="10">
    <location>
        <position position="186"/>
    </location>
    <ligand>
        <name>substrate</name>
    </ligand>
</feature>
<feature type="site" description="Involved in the stabilization of negative charge on the oxyanion by the formation of the oxyanion hole" evidence="10">
    <location>
        <position position="110"/>
    </location>
</feature>
<comment type="pathway">
    <text evidence="10">Amino-acid biosynthesis; L-arginine biosynthesis; N(2)-acetyl-L-ornithine from L-glutamate: step 1/4.</text>
</comment>
<dbReference type="STRING" id="1576369.SAMN05421753_116149"/>
<dbReference type="NCBIfam" id="NF003802">
    <property type="entry name" value="PRK05388.1"/>
    <property type="match status" value="1"/>
</dbReference>